<comment type="caution">
    <text evidence="2">The sequence shown here is derived from an EMBL/GenBank/DDBJ whole genome shotgun (WGS) entry which is preliminary data.</text>
</comment>
<sequence>MPAGLVEASARLVYARRHLQDAGIARILHSWRACQRGRRLALAATKEIGAEIGITGESFKAWMDELWFFLWLAFIMQTGFIGRCSSSFGSRMFIVMEFCGAKKEELWLMLWTLIGSNNT</sequence>
<name>A0AAV7VVX9_PLEWA</name>
<dbReference type="AlphaFoldDB" id="A0AAV7VVX9"/>
<dbReference type="EMBL" id="JANPWB010000002">
    <property type="protein sequence ID" value="KAJ1205834.1"/>
    <property type="molecule type" value="Genomic_DNA"/>
</dbReference>
<accession>A0AAV7VVX9</accession>
<gene>
    <name evidence="2" type="ORF">NDU88_001259</name>
</gene>
<proteinExistence type="predicted"/>
<dbReference type="Proteomes" id="UP001066276">
    <property type="component" value="Chromosome 1_2"/>
</dbReference>
<reference evidence="2" key="1">
    <citation type="journal article" date="2022" name="bioRxiv">
        <title>Sequencing and chromosome-scale assembly of the giantPleurodeles waltlgenome.</title>
        <authorList>
            <person name="Brown T."/>
            <person name="Elewa A."/>
            <person name="Iarovenko S."/>
            <person name="Subramanian E."/>
            <person name="Araus A.J."/>
            <person name="Petzold A."/>
            <person name="Susuki M."/>
            <person name="Suzuki K.-i.T."/>
            <person name="Hayashi T."/>
            <person name="Toyoda A."/>
            <person name="Oliveira C."/>
            <person name="Osipova E."/>
            <person name="Leigh N.D."/>
            <person name="Simon A."/>
            <person name="Yun M.H."/>
        </authorList>
    </citation>
    <scope>NUCLEOTIDE SEQUENCE</scope>
    <source>
        <strain evidence="2">20211129_DDA</strain>
        <tissue evidence="2">Liver</tissue>
    </source>
</reference>
<keyword evidence="1" id="KW-0472">Membrane</keyword>
<keyword evidence="3" id="KW-1185">Reference proteome</keyword>
<evidence type="ECO:0000313" key="2">
    <source>
        <dbReference type="EMBL" id="KAJ1205834.1"/>
    </source>
</evidence>
<evidence type="ECO:0000256" key="1">
    <source>
        <dbReference type="SAM" id="Phobius"/>
    </source>
</evidence>
<feature type="transmembrane region" description="Helical" evidence="1">
    <location>
        <begin position="66"/>
        <end position="84"/>
    </location>
</feature>
<evidence type="ECO:0000313" key="3">
    <source>
        <dbReference type="Proteomes" id="UP001066276"/>
    </source>
</evidence>
<protein>
    <submittedName>
        <fullName evidence="2">Uncharacterized protein</fullName>
    </submittedName>
</protein>
<keyword evidence="1" id="KW-0812">Transmembrane</keyword>
<organism evidence="2 3">
    <name type="scientific">Pleurodeles waltl</name>
    <name type="common">Iberian ribbed newt</name>
    <dbReference type="NCBI Taxonomy" id="8319"/>
    <lineage>
        <taxon>Eukaryota</taxon>
        <taxon>Metazoa</taxon>
        <taxon>Chordata</taxon>
        <taxon>Craniata</taxon>
        <taxon>Vertebrata</taxon>
        <taxon>Euteleostomi</taxon>
        <taxon>Amphibia</taxon>
        <taxon>Batrachia</taxon>
        <taxon>Caudata</taxon>
        <taxon>Salamandroidea</taxon>
        <taxon>Salamandridae</taxon>
        <taxon>Pleurodelinae</taxon>
        <taxon>Pleurodeles</taxon>
    </lineage>
</organism>
<keyword evidence="1" id="KW-1133">Transmembrane helix</keyword>